<dbReference type="OrthoDB" id="8119704at2759"/>
<dbReference type="EMBL" id="MU001739">
    <property type="protein sequence ID" value="KAF2801065.1"/>
    <property type="molecule type" value="Genomic_DNA"/>
</dbReference>
<dbReference type="AlphaFoldDB" id="A0A6A6XYG8"/>
<evidence type="ECO:0000313" key="3">
    <source>
        <dbReference type="Proteomes" id="UP000799757"/>
    </source>
</evidence>
<dbReference type="SUPFAM" id="SSF53474">
    <property type="entry name" value="alpha/beta-Hydrolases"/>
    <property type="match status" value="1"/>
</dbReference>
<dbReference type="PANTHER" id="PTHR43798">
    <property type="entry name" value="MONOACYLGLYCEROL LIPASE"/>
    <property type="match status" value="1"/>
</dbReference>
<accession>A0A6A6XYG8</accession>
<dbReference type="Proteomes" id="UP000799757">
    <property type="component" value="Unassembled WGS sequence"/>
</dbReference>
<dbReference type="GO" id="GO:0016020">
    <property type="term" value="C:membrane"/>
    <property type="evidence" value="ECO:0007669"/>
    <property type="project" value="TreeGrafter"/>
</dbReference>
<dbReference type="InterPro" id="IPR000073">
    <property type="entry name" value="AB_hydrolase_1"/>
</dbReference>
<feature type="domain" description="AB hydrolase-1" evidence="1">
    <location>
        <begin position="29"/>
        <end position="279"/>
    </location>
</feature>
<evidence type="ECO:0000259" key="1">
    <source>
        <dbReference type="Pfam" id="PF12697"/>
    </source>
</evidence>
<dbReference type="Pfam" id="PF12697">
    <property type="entry name" value="Abhydrolase_6"/>
    <property type="match status" value="1"/>
</dbReference>
<dbReference type="PRINTS" id="PR00111">
    <property type="entry name" value="ABHYDROLASE"/>
</dbReference>
<dbReference type="InterPro" id="IPR050266">
    <property type="entry name" value="AB_hydrolase_sf"/>
</dbReference>
<sequence>MSSGSFTLETPHGLISITDTALKNKLPALLLIHGNSSSSKIWKHIFASPSLSSLHRIIAFDLPGHGASSNAPDPLRSYSMRGYADLAVEILQHLNVKTVVVLGWSLGGHVGIEMLPLLHTKDGNEGKSGTQMKGLMLVGTPPSLGLAQTDRGFTFTDGHMSLAAKNDLSEEEIIGFARSCAGDQYEAWMESDVRRTDGKARFLMWKKFAEGVGVDQRGIVESEEYKDTLVAVVNGGAEPFVNLEYLDGIRWKNLWTGKCMRLEGLGHAPFWERPEVFEEVFVEFLGDCRV</sequence>
<proteinExistence type="predicted"/>
<keyword evidence="3" id="KW-1185">Reference proteome</keyword>
<keyword evidence="2" id="KW-0378">Hydrolase</keyword>
<dbReference type="GO" id="GO:0016787">
    <property type="term" value="F:hydrolase activity"/>
    <property type="evidence" value="ECO:0007669"/>
    <property type="project" value="UniProtKB-KW"/>
</dbReference>
<dbReference type="InterPro" id="IPR029058">
    <property type="entry name" value="AB_hydrolase_fold"/>
</dbReference>
<dbReference type="PANTHER" id="PTHR43798:SF33">
    <property type="entry name" value="HYDROLASE, PUTATIVE (AFU_ORTHOLOGUE AFUA_2G14860)-RELATED"/>
    <property type="match status" value="1"/>
</dbReference>
<reference evidence="2" key="1">
    <citation type="journal article" date="2020" name="Stud. Mycol.">
        <title>101 Dothideomycetes genomes: a test case for predicting lifestyles and emergence of pathogens.</title>
        <authorList>
            <person name="Haridas S."/>
            <person name="Albert R."/>
            <person name="Binder M."/>
            <person name="Bloem J."/>
            <person name="Labutti K."/>
            <person name="Salamov A."/>
            <person name="Andreopoulos B."/>
            <person name="Baker S."/>
            <person name="Barry K."/>
            <person name="Bills G."/>
            <person name="Bluhm B."/>
            <person name="Cannon C."/>
            <person name="Castanera R."/>
            <person name="Culley D."/>
            <person name="Daum C."/>
            <person name="Ezra D."/>
            <person name="Gonzalez J."/>
            <person name="Henrissat B."/>
            <person name="Kuo A."/>
            <person name="Liang C."/>
            <person name="Lipzen A."/>
            <person name="Lutzoni F."/>
            <person name="Magnuson J."/>
            <person name="Mondo S."/>
            <person name="Nolan M."/>
            <person name="Ohm R."/>
            <person name="Pangilinan J."/>
            <person name="Park H.-J."/>
            <person name="Ramirez L."/>
            <person name="Alfaro M."/>
            <person name="Sun H."/>
            <person name="Tritt A."/>
            <person name="Yoshinaga Y."/>
            <person name="Zwiers L.-H."/>
            <person name="Turgeon B."/>
            <person name="Goodwin S."/>
            <person name="Spatafora J."/>
            <person name="Crous P."/>
            <person name="Grigoriev I."/>
        </authorList>
    </citation>
    <scope>NUCLEOTIDE SEQUENCE</scope>
    <source>
        <strain evidence="2">CBS 109.77</strain>
    </source>
</reference>
<evidence type="ECO:0000313" key="2">
    <source>
        <dbReference type="EMBL" id="KAF2801065.1"/>
    </source>
</evidence>
<protein>
    <submittedName>
        <fullName evidence="2">Alpha/beta-hydrolase</fullName>
    </submittedName>
</protein>
<dbReference type="Gene3D" id="3.40.50.1820">
    <property type="entry name" value="alpha/beta hydrolase"/>
    <property type="match status" value="1"/>
</dbReference>
<organism evidence="2 3">
    <name type="scientific">Melanomma pulvis-pyrius CBS 109.77</name>
    <dbReference type="NCBI Taxonomy" id="1314802"/>
    <lineage>
        <taxon>Eukaryota</taxon>
        <taxon>Fungi</taxon>
        <taxon>Dikarya</taxon>
        <taxon>Ascomycota</taxon>
        <taxon>Pezizomycotina</taxon>
        <taxon>Dothideomycetes</taxon>
        <taxon>Pleosporomycetidae</taxon>
        <taxon>Pleosporales</taxon>
        <taxon>Melanommataceae</taxon>
        <taxon>Melanomma</taxon>
    </lineage>
</organism>
<name>A0A6A6XYG8_9PLEO</name>
<gene>
    <name evidence="2" type="ORF">K505DRAFT_369800</name>
</gene>